<dbReference type="EMBL" id="JBITDC010000022">
    <property type="protein sequence ID" value="MFI5680634.1"/>
    <property type="molecule type" value="Genomic_DNA"/>
</dbReference>
<feature type="compositionally biased region" description="Pro residues" evidence="1">
    <location>
        <begin position="106"/>
        <end position="115"/>
    </location>
</feature>
<feature type="region of interest" description="Disordered" evidence="1">
    <location>
        <begin position="1"/>
        <end position="41"/>
    </location>
</feature>
<keyword evidence="2" id="KW-0472">Membrane</keyword>
<evidence type="ECO:0000256" key="2">
    <source>
        <dbReference type="SAM" id="Phobius"/>
    </source>
</evidence>
<name>A0ABW7YE13_STRCE</name>
<comment type="caution">
    <text evidence="3">The sequence shown here is derived from an EMBL/GenBank/DDBJ whole genome shotgun (WGS) entry which is preliminary data.</text>
</comment>
<evidence type="ECO:0000256" key="1">
    <source>
        <dbReference type="SAM" id="MobiDB-lite"/>
    </source>
</evidence>
<sequence length="136" mass="13659">MHSEPAIENRAAATPVRGRRRKRGNGSAEGPVFVDNSGRRSKLLRRIGTLVGVACLGYAVVLGMAFMGIGTSVNPSSLVPFAGGQGAPQRSGSGEAQPQSRTGTPPARPVGPPPTGTATGARPTSAPTASATTVAD</sequence>
<evidence type="ECO:0000313" key="4">
    <source>
        <dbReference type="Proteomes" id="UP001612415"/>
    </source>
</evidence>
<accession>A0ABW7YE13</accession>
<keyword evidence="2" id="KW-0812">Transmembrane</keyword>
<organism evidence="3 4">
    <name type="scientific">Streptomyces cellulosae</name>
    <dbReference type="NCBI Taxonomy" id="1968"/>
    <lineage>
        <taxon>Bacteria</taxon>
        <taxon>Bacillati</taxon>
        <taxon>Actinomycetota</taxon>
        <taxon>Actinomycetes</taxon>
        <taxon>Kitasatosporales</taxon>
        <taxon>Streptomycetaceae</taxon>
        <taxon>Streptomyces</taxon>
    </lineage>
</organism>
<dbReference type="RefSeq" id="WP_398661045.1">
    <property type="nucleotide sequence ID" value="NZ_JBITDC010000022.1"/>
</dbReference>
<evidence type="ECO:0008006" key="5">
    <source>
        <dbReference type="Google" id="ProtNLM"/>
    </source>
</evidence>
<evidence type="ECO:0000313" key="3">
    <source>
        <dbReference type="EMBL" id="MFI5680634.1"/>
    </source>
</evidence>
<feature type="compositionally biased region" description="Polar residues" evidence="1">
    <location>
        <begin position="88"/>
        <end position="101"/>
    </location>
</feature>
<feature type="compositionally biased region" description="Low complexity" evidence="1">
    <location>
        <begin position="116"/>
        <end position="136"/>
    </location>
</feature>
<protein>
    <recommendedName>
        <fullName evidence="5">Translation initiation factor IF-2</fullName>
    </recommendedName>
</protein>
<feature type="transmembrane region" description="Helical" evidence="2">
    <location>
        <begin position="47"/>
        <end position="69"/>
    </location>
</feature>
<reference evidence="3 4" key="1">
    <citation type="submission" date="2024-10" db="EMBL/GenBank/DDBJ databases">
        <title>The Natural Products Discovery Center: Release of the First 8490 Sequenced Strains for Exploring Actinobacteria Biosynthetic Diversity.</title>
        <authorList>
            <person name="Kalkreuter E."/>
            <person name="Kautsar S.A."/>
            <person name="Yang D."/>
            <person name="Bader C.D."/>
            <person name="Teijaro C.N."/>
            <person name="Fluegel L."/>
            <person name="Davis C.M."/>
            <person name="Simpson J.R."/>
            <person name="Lauterbach L."/>
            <person name="Steele A.D."/>
            <person name="Gui C."/>
            <person name="Meng S."/>
            <person name="Li G."/>
            <person name="Viehrig K."/>
            <person name="Ye F."/>
            <person name="Su P."/>
            <person name="Kiefer A.F."/>
            <person name="Nichols A."/>
            <person name="Cepeda A.J."/>
            <person name="Yan W."/>
            <person name="Fan B."/>
            <person name="Jiang Y."/>
            <person name="Adhikari A."/>
            <person name="Zheng C.-J."/>
            <person name="Schuster L."/>
            <person name="Cowan T.M."/>
            <person name="Smanski M.J."/>
            <person name="Chevrette M.G."/>
            <person name="De Carvalho L.P.S."/>
            <person name="Shen B."/>
        </authorList>
    </citation>
    <scope>NUCLEOTIDE SEQUENCE [LARGE SCALE GENOMIC DNA]</scope>
    <source>
        <strain evidence="3 4">NPDC051599</strain>
    </source>
</reference>
<dbReference type="Proteomes" id="UP001612415">
    <property type="component" value="Unassembled WGS sequence"/>
</dbReference>
<gene>
    <name evidence="3" type="ORF">ACIA8P_39530</name>
</gene>
<keyword evidence="4" id="KW-1185">Reference proteome</keyword>
<proteinExistence type="predicted"/>
<keyword evidence="2" id="KW-1133">Transmembrane helix</keyword>
<feature type="region of interest" description="Disordered" evidence="1">
    <location>
        <begin position="75"/>
        <end position="136"/>
    </location>
</feature>